<protein>
    <recommendedName>
        <fullName evidence="4">TonB C-terminal domain-containing protein</fullName>
    </recommendedName>
</protein>
<dbReference type="EMBL" id="BMJA01000001">
    <property type="protein sequence ID" value="GGA29705.1"/>
    <property type="molecule type" value="Genomic_DNA"/>
</dbReference>
<accession>A0ABQ1FTC0</accession>
<name>A0ABQ1FTC0_9GAMM</name>
<dbReference type="Proteomes" id="UP000620046">
    <property type="component" value="Unassembled WGS sequence"/>
</dbReference>
<gene>
    <name evidence="2" type="ORF">GCM10010981_18330</name>
</gene>
<proteinExistence type="predicted"/>
<reference evidence="3" key="1">
    <citation type="journal article" date="2019" name="Int. J. Syst. Evol. Microbiol.">
        <title>The Global Catalogue of Microorganisms (GCM) 10K type strain sequencing project: providing services to taxonomists for standard genome sequencing and annotation.</title>
        <authorList>
            <consortium name="The Broad Institute Genomics Platform"/>
            <consortium name="The Broad Institute Genome Sequencing Center for Infectious Disease"/>
            <person name="Wu L."/>
            <person name="Ma J."/>
        </authorList>
    </citation>
    <scope>NUCLEOTIDE SEQUENCE [LARGE SCALE GENOMIC DNA]</scope>
    <source>
        <strain evidence="3">CGMCC 1.15439</strain>
    </source>
</reference>
<evidence type="ECO:0000313" key="2">
    <source>
        <dbReference type="EMBL" id="GGA29705.1"/>
    </source>
</evidence>
<sequence length="113" mass="12301">MRPLVATMFFLLASTAWAQASGLAATKLYAVVFQATVNSAGKIDTLEVSKVIDPSSGTTNAVDVTVPQSYVVAARAFLSKRTYPSDPKQFFTYTFYDPSQPTRADIDPKADRQ</sequence>
<evidence type="ECO:0008006" key="4">
    <source>
        <dbReference type="Google" id="ProtNLM"/>
    </source>
</evidence>
<dbReference type="RefSeq" id="WP_188793900.1">
    <property type="nucleotide sequence ID" value="NZ_BMJA01000001.1"/>
</dbReference>
<comment type="caution">
    <text evidence="2">The sequence shown here is derived from an EMBL/GenBank/DDBJ whole genome shotgun (WGS) entry which is preliminary data.</text>
</comment>
<keyword evidence="3" id="KW-1185">Reference proteome</keyword>
<feature type="signal peptide" evidence="1">
    <location>
        <begin position="1"/>
        <end position="18"/>
    </location>
</feature>
<keyword evidence="1" id="KW-0732">Signal</keyword>
<organism evidence="2 3">
    <name type="scientific">Dyella nitratireducens</name>
    <dbReference type="NCBI Taxonomy" id="1849580"/>
    <lineage>
        <taxon>Bacteria</taxon>
        <taxon>Pseudomonadati</taxon>
        <taxon>Pseudomonadota</taxon>
        <taxon>Gammaproteobacteria</taxon>
        <taxon>Lysobacterales</taxon>
        <taxon>Rhodanobacteraceae</taxon>
        <taxon>Dyella</taxon>
    </lineage>
</organism>
<evidence type="ECO:0000256" key="1">
    <source>
        <dbReference type="SAM" id="SignalP"/>
    </source>
</evidence>
<feature type="chain" id="PRO_5047478116" description="TonB C-terminal domain-containing protein" evidence="1">
    <location>
        <begin position="19"/>
        <end position="113"/>
    </location>
</feature>
<evidence type="ECO:0000313" key="3">
    <source>
        <dbReference type="Proteomes" id="UP000620046"/>
    </source>
</evidence>